<gene>
    <name evidence="6" type="primary">ecfT_1</name>
    <name evidence="6" type="ORF">ENKNEFLB_03332</name>
</gene>
<keyword evidence="4 5" id="KW-0472">Membrane</keyword>
<proteinExistence type="predicted"/>
<evidence type="ECO:0000256" key="5">
    <source>
        <dbReference type="SAM" id="Phobius"/>
    </source>
</evidence>
<dbReference type="PANTHER" id="PTHR33514">
    <property type="entry name" value="PROTEIN ABCI12, CHLOROPLASTIC"/>
    <property type="match status" value="1"/>
</dbReference>
<comment type="subcellular location">
    <subcellularLocation>
        <location evidence="1">Membrane</location>
        <topology evidence="1">Multi-pass membrane protein</topology>
    </subcellularLocation>
</comment>
<evidence type="ECO:0000313" key="7">
    <source>
        <dbReference type="Proteomes" id="UP000679307"/>
    </source>
</evidence>
<keyword evidence="3 5" id="KW-1133">Transmembrane helix</keyword>
<dbReference type="Proteomes" id="UP000679307">
    <property type="component" value="Chromosome"/>
</dbReference>
<reference evidence="6 7" key="1">
    <citation type="submission" date="2021-05" db="EMBL/GenBank/DDBJ databases">
        <title>Complete genome of Nocardioides aquaticus KCTC 9944T isolated from meromictic and hypersaline Ekho Lake, Antarctica.</title>
        <authorList>
            <person name="Hwang K."/>
            <person name="Kim K.M."/>
            <person name="Choe H."/>
        </authorList>
    </citation>
    <scope>NUCLEOTIDE SEQUENCE [LARGE SCALE GENOMIC DNA]</scope>
    <source>
        <strain evidence="6 7">KCTC 9944</strain>
    </source>
</reference>
<sequence>MSARLPRDLHPVAWWLWAIGLAVAASLTTNPYLLLLLVGTATLTVLARRGDQPWSRSFRLYLWLGLLVVVVRVVFRVLVGSGYPGTVVLDLPAWSLPLPEPVLAITFLGPVTLESLLGGLYDGMRLAAIIVCVGAANALANPKRLLRSVPPALYEIGTALVVAVSVLPQLADSVRRVRAAQALRAGDPASRGRVRGLRRIVVPVLEDAFERSLALAAGMDTRGYGRAGSATPGQRRTTGALMLSGLLGVCVGTYALLDQTGAVSRPVGRGFLLGGLLLAAGGLVSAGRRVERTRYRPDRWRWPEVVVAVSGVAVAVAGVALARGIEVDGRFLLDPQVAVAYPDLSAVPPVTLLALVGPLLGLVAALAAPPPVLAARPDPVALRRREPAVAA</sequence>
<dbReference type="PANTHER" id="PTHR33514:SF15">
    <property type="entry name" value="COBALT TRANSPORT PROTEIN"/>
    <property type="match status" value="1"/>
</dbReference>
<feature type="transmembrane region" description="Helical" evidence="5">
    <location>
        <begin position="60"/>
        <end position="79"/>
    </location>
</feature>
<evidence type="ECO:0000256" key="4">
    <source>
        <dbReference type="ARBA" id="ARBA00023136"/>
    </source>
</evidence>
<feature type="transmembrane region" description="Helical" evidence="5">
    <location>
        <begin position="239"/>
        <end position="257"/>
    </location>
</feature>
<dbReference type="CDD" id="cd16914">
    <property type="entry name" value="EcfT"/>
    <property type="match status" value="1"/>
</dbReference>
<evidence type="ECO:0000256" key="1">
    <source>
        <dbReference type="ARBA" id="ARBA00004141"/>
    </source>
</evidence>
<evidence type="ECO:0000256" key="2">
    <source>
        <dbReference type="ARBA" id="ARBA00022692"/>
    </source>
</evidence>
<protein>
    <submittedName>
        <fullName evidence="6">Energy-coupling factor transporter transmembrane protein EcfT</fullName>
    </submittedName>
</protein>
<dbReference type="Pfam" id="PF02361">
    <property type="entry name" value="CbiQ"/>
    <property type="match status" value="1"/>
</dbReference>
<accession>A0ABX8EKC8</accession>
<keyword evidence="2 5" id="KW-0812">Transmembrane</keyword>
<dbReference type="EMBL" id="CP075371">
    <property type="protein sequence ID" value="QVT80931.1"/>
    <property type="molecule type" value="Genomic_DNA"/>
</dbReference>
<evidence type="ECO:0000313" key="6">
    <source>
        <dbReference type="EMBL" id="QVT80931.1"/>
    </source>
</evidence>
<dbReference type="RefSeq" id="WP_214056389.1">
    <property type="nucleotide sequence ID" value="NZ_BAAAHS010000008.1"/>
</dbReference>
<organism evidence="6 7">
    <name type="scientific">Nocardioides aquaticus</name>
    <dbReference type="NCBI Taxonomy" id="160826"/>
    <lineage>
        <taxon>Bacteria</taxon>
        <taxon>Bacillati</taxon>
        <taxon>Actinomycetota</taxon>
        <taxon>Actinomycetes</taxon>
        <taxon>Propionibacteriales</taxon>
        <taxon>Nocardioidaceae</taxon>
        <taxon>Nocardioides</taxon>
    </lineage>
</organism>
<feature type="transmembrane region" description="Helical" evidence="5">
    <location>
        <begin position="12"/>
        <end position="39"/>
    </location>
</feature>
<name>A0ABX8EKC8_9ACTN</name>
<feature type="transmembrane region" description="Helical" evidence="5">
    <location>
        <begin position="352"/>
        <end position="375"/>
    </location>
</feature>
<keyword evidence="7" id="KW-1185">Reference proteome</keyword>
<feature type="transmembrane region" description="Helical" evidence="5">
    <location>
        <begin position="269"/>
        <end position="286"/>
    </location>
</feature>
<evidence type="ECO:0000256" key="3">
    <source>
        <dbReference type="ARBA" id="ARBA00022989"/>
    </source>
</evidence>
<feature type="transmembrane region" description="Helical" evidence="5">
    <location>
        <begin position="306"/>
        <end position="325"/>
    </location>
</feature>
<dbReference type="InterPro" id="IPR003339">
    <property type="entry name" value="ABC/ECF_trnsptr_transmembrane"/>
</dbReference>